<feature type="transmembrane region" description="Helical" evidence="7">
    <location>
        <begin position="71"/>
        <end position="88"/>
    </location>
</feature>
<dbReference type="GO" id="GO:0005886">
    <property type="term" value="C:plasma membrane"/>
    <property type="evidence" value="ECO:0007669"/>
    <property type="project" value="UniProtKB-SubCell"/>
</dbReference>
<dbReference type="PANTHER" id="PTHR30161:SF1">
    <property type="entry name" value="FLAGELLAR BIOSYNTHESIS PROTEIN FLHA-RELATED"/>
    <property type="match status" value="1"/>
</dbReference>
<proteinExistence type="inferred from homology"/>
<dbReference type="PROSITE" id="PS00994">
    <property type="entry name" value="FHIPEP"/>
    <property type="match status" value="1"/>
</dbReference>
<dbReference type="InterPro" id="IPR001712">
    <property type="entry name" value="T3SS_FHIPEP"/>
</dbReference>
<evidence type="ECO:0000256" key="5">
    <source>
        <dbReference type="ARBA" id="ARBA00022989"/>
    </source>
</evidence>
<reference evidence="8 9" key="1">
    <citation type="submission" date="2007-01" db="EMBL/GenBank/DDBJ databases">
        <authorList>
            <person name="Kobayashi T."/>
            <person name="Suzuki M."/>
            <person name="Inoue H."/>
            <person name="Itai R.N."/>
            <person name="Takahashi M."/>
            <person name="Nakanishi H."/>
            <person name="Mori S."/>
            <person name="Nishizawa N.K."/>
        </authorList>
    </citation>
    <scope>NUCLEOTIDE SEQUENCE [LARGE SCALE GENOMIC DNA]</scope>
    <source>
        <strain evidence="8 9">2740-80</strain>
    </source>
</reference>
<evidence type="ECO:0000256" key="6">
    <source>
        <dbReference type="ARBA" id="ARBA00023136"/>
    </source>
</evidence>
<dbReference type="InterPro" id="IPR025505">
    <property type="entry name" value="FHIPEP_CS"/>
</dbReference>
<name>A0A0K9V203_VIBCL</name>
<sequence>MKFTMPFADKLPSIPQRSMPAIGAPVMVLAALAMVVLPMPAFLLDLFFTFNIALSLVVLLVTVYTRRPLDFAAFPTVLLIATLLRLALNVASTRVVLLYGHEGPGAAGNVIEAFGNVVIGGNYAVGLVVFLILMIINFMVVTKGAGRISEVSARFTLDALPGKQMAIDADLNAGLIDQEQARVRRFEVTKEADFYGSMDGASKFVKGDAIAGILILFINIIGGLSIGMIQYDLGFKEAIEIYTLLTIGDGLVAQIPSLLLSIGAAIMVTRQNTDEDMGQQVIFQLFDNPKALTITAGILFVMGIVPGMPHFAFLFLALLASGAAYWLHRKQKTKAENKNLPAKSDVETPTQRELSWDDVQPVDVIGLEVGYRLIPLVDKDQGGELLERVKGVRKKLSQDFGFLIPPVHIRDNLELTPNSYRITLMGVAVGEAEIRPDQELAINPGQVYGMIDGERTRDPAFGLDAVWIREDQREHAQALGYTVVDSSTVLATHLSQLLTNNAAQLIGHEEVQNLLEMLSRSAPKLVENFVPDQLSLGVVVKVLQNLLHEAIPIRDIRTIVQTLSEYASKSQEPDILTAAVRISLKRLIVQEINGVEPELPVITLIPELEQILHQTMQASGGESAGIEPGLAERLQMALSHATQEQELKGEPAVLLTSGVLRSTLAKFVKNTIPNLRVLSYQEIPDEKQIRIVQAVGN</sequence>
<dbReference type="GO" id="GO:0044780">
    <property type="term" value="P:bacterial-type flagellum assembly"/>
    <property type="evidence" value="ECO:0007669"/>
    <property type="project" value="InterPro"/>
</dbReference>
<gene>
    <name evidence="7" type="primary">flhA</name>
    <name evidence="8" type="ORF">VC274080_022097</name>
</gene>
<keyword evidence="7" id="KW-0653">Protein transport</keyword>
<dbReference type="NCBIfam" id="TIGR01398">
    <property type="entry name" value="FlhA"/>
    <property type="match status" value="1"/>
</dbReference>
<dbReference type="InterPro" id="IPR042193">
    <property type="entry name" value="FHIPEP_3"/>
</dbReference>
<dbReference type="InterPro" id="IPR006301">
    <property type="entry name" value="FlhA"/>
</dbReference>
<feature type="transmembrane region" description="Helical" evidence="7">
    <location>
        <begin position="123"/>
        <end position="141"/>
    </location>
</feature>
<dbReference type="Gene3D" id="1.10.8.540">
    <property type="entry name" value="FHIPEP family, domain 3"/>
    <property type="match status" value="1"/>
</dbReference>
<dbReference type="Gene3D" id="3.40.30.60">
    <property type="entry name" value="FHIPEP family, domain 1"/>
    <property type="match status" value="1"/>
</dbReference>
<organism evidence="8 9">
    <name type="scientific">Vibrio cholerae 2740-80</name>
    <dbReference type="NCBI Taxonomy" id="412614"/>
    <lineage>
        <taxon>Bacteria</taxon>
        <taxon>Pseudomonadati</taxon>
        <taxon>Pseudomonadota</taxon>
        <taxon>Gammaproteobacteria</taxon>
        <taxon>Vibrionales</taxon>
        <taxon>Vibrionaceae</taxon>
        <taxon>Vibrio</taxon>
    </lineage>
</organism>
<evidence type="ECO:0000313" key="8">
    <source>
        <dbReference type="EMBL" id="KNA61592.1"/>
    </source>
</evidence>
<evidence type="ECO:0000313" key="9">
    <source>
        <dbReference type="Proteomes" id="UP000003017"/>
    </source>
</evidence>
<feature type="transmembrane region" description="Helical" evidence="7">
    <location>
        <begin position="21"/>
        <end position="40"/>
    </location>
</feature>
<keyword evidence="7" id="KW-0813">Transport</keyword>
<accession>A0A0K9V203</accession>
<comment type="similarity">
    <text evidence="2 7">Belongs to the FHIPEP (flagella/HR/invasion proteins export pore) family.</text>
</comment>
<comment type="caution">
    <text evidence="7">Lacks conserved residue(s) required for the propagation of feature annotation.</text>
</comment>
<dbReference type="Proteomes" id="UP000003017">
    <property type="component" value="Unassembled WGS sequence"/>
</dbReference>
<keyword evidence="8" id="KW-0282">Flagellum</keyword>
<dbReference type="EMBL" id="AAUT02000001">
    <property type="protein sequence ID" value="KNA61592.1"/>
    <property type="molecule type" value="Genomic_DNA"/>
</dbReference>
<dbReference type="InterPro" id="IPR042196">
    <property type="entry name" value="FHIPEP_4"/>
</dbReference>
<feature type="transmembrane region" description="Helical" evidence="7">
    <location>
        <begin position="209"/>
        <end position="231"/>
    </location>
</feature>
<comment type="subcellular location">
    <subcellularLocation>
        <location evidence="1 7">Cell membrane</location>
        <topology evidence="1 7">Multi-pass membrane protein</topology>
    </subcellularLocation>
</comment>
<evidence type="ECO:0000256" key="4">
    <source>
        <dbReference type="ARBA" id="ARBA00022692"/>
    </source>
</evidence>
<keyword evidence="7" id="KW-1006">Bacterial flagellum protein export</keyword>
<evidence type="ECO:0000256" key="2">
    <source>
        <dbReference type="ARBA" id="ARBA00008835"/>
    </source>
</evidence>
<evidence type="ECO:0000256" key="7">
    <source>
        <dbReference type="RuleBase" id="RU364093"/>
    </source>
</evidence>
<dbReference type="RefSeq" id="WP_001881783.1">
    <property type="nucleotide sequence ID" value="NZ_CP016324.1"/>
</dbReference>
<reference evidence="8 9" key="2">
    <citation type="submission" date="2010-08" db="EMBL/GenBank/DDBJ databases">
        <title>The Genome Sequence of Vibrio cholerae strain 2740-80.</title>
        <authorList>
            <consortium name="The Broad Institute Genome Sequencing Platform"/>
            <person name="Colwell R."/>
            <person name="Young S.K."/>
            <person name="Zeng Q."/>
            <person name="Alvarado L."/>
            <person name="Berlin A."/>
            <person name="Chapman S."/>
            <person name="Chen Z."/>
            <person name="Freedman E."/>
            <person name="Gellesch M."/>
            <person name="Goldberg J."/>
            <person name="Griggs A."/>
            <person name="Gujja S."/>
            <person name="Heilman E."/>
            <person name="Heiman D."/>
            <person name="Howarth C."/>
            <person name="Larson L."/>
            <person name="Mehta T."/>
            <person name="Neiman D.N."/>
            <person name="Park D."/>
            <person name="Pearson M."/>
            <person name="Roberts A."/>
            <person name="Saif S."/>
            <person name="Shenoy N."/>
            <person name="Sisk P."/>
            <person name="Stolte C."/>
            <person name="Sykes S."/>
            <person name="White J."/>
            <person name="Yandava C."/>
            <person name="Borodovsky M."/>
            <person name="Heidelberg J."/>
            <person name="Haas B."/>
            <person name="Nusbaum C."/>
            <person name="Birren B."/>
        </authorList>
    </citation>
    <scope>NUCLEOTIDE SEQUENCE [LARGE SCALE GENOMIC DNA]</scope>
    <source>
        <strain evidence="8 9">2740-80</strain>
    </source>
</reference>
<dbReference type="AlphaFoldDB" id="A0A0K9V203"/>
<keyword evidence="8" id="KW-0969">Cilium</keyword>
<keyword evidence="6 7" id="KW-0472">Membrane</keyword>
<dbReference type="InterPro" id="IPR042194">
    <property type="entry name" value="FHIPEP_1"/>
</dbReference>
<keyword evidence="4 7" id="KW-0812">Transmembrane</keyword>
<keyword evidence="7" id="KW-1005">Bacterial flagellum biogenesis</keyword>
<dbReference type="GO" id="GO:0009306">
    <property type="term" value="P:protein secretion"/>
    <property type="evidence" value="ECO:0007669"/>
    <property type="project" value="InterPro"/>
</dbReference>
<keyword evidence="3 7" id="KW-1003">Cell membrane</keyword>
<evidence type="ECO:0000256" key="3">
    <source>
        <dbReference type="ARBA" id="ARBA00022475"/>
    </source>
</evidence>
<feature type="transmembrane region" description="Helical" evidence="7">
    <location>
        <begin position="251"/>
        <end position="269"/>
    </location>
</feature>
<dbReference type="Gene3D" id="3.40.50.12790">
    <property type="entry name" value="FHIPEP family, domain 4"/>
    <property type="match status" value="1"/>
</dbReference>
<keyword evidence="8" id="KW-0966">Cell projection</keyword>
<protein>
    <recommendedName>
        <fullName evidence="7">Flagellar biosynthesis protein FlhA</fullName>
    </recommendedName>
</protein>
<comment type="function">
    <text evidence="7">Required for formation of the rod structure of the flagellar apparatus. Together with FliI and FliH, may constitute the export apparatus of flagellin.</text>
</comment>
<dbReference type="PANTHER" id="PTHR30161">
    <property type="entry name" value="FLAGELLAR EXPORT PROTEIN, MEMBRANE FLHA SUBUNIT-RELATED"/>
    <property type="match status" value="1"/>
</dbReference>
<evidence type="ECO:0000256" key="1">
    <source>
        <dbReference type="ARBA" id="ARBA00004651"/>
    </source>
</evidence>
<comment type="caution">
    <text evidence="8">The sequence shown here is derived from an EMBL/GenBank/DDBJ whole genome shotgun (WGS) entry which is preliminary data.</text>
</comment>
<dbReference type="Pfam" id="PF00771">
    <property type="entry name" value="FHIPEP"/>
    <property type="match status" value="1"/>
</dbReference>
<keyword evidence="5 7" id="KW-1133">Transmembrane helix</keyword>
<dbReference type="PIRSF" id="PIRSF005419">
    <property type="entry name" value="FlhA"/>
    <property type="match status" value="1"/>
</dbReference>
<feature type="transmembrane region" description="Helical" evidence="7">
    <location>
        <begin position="46"/>
        <end position="64"/>
    </location>
</feature>
<dbReference type="PRINTS" id="PR00949">
    <property type="entry name" value="TYPE3IMAPROT"/>
</dbReference>